<dbReference type="Gene3D" id="3.40.630.30">
    <property type="match status" value="1"/>
</dbReference>
<dbReference type="InterPro" id="IPR016181">
    <property type="entry name" value="Acyl_CoA_acyltransferase"/>
</dbReference>
<protein>
    <submittedName>
        <fullName evidence="1">PEP-CTERM/exosortase system-associated acyltransferase</fullName>
    </submittedName>
</protein>
<dbReference type="NCBIfam" id="TIGR03694">
    <property type="entry name" value="exosort_acyl"/>
    <property type="match status" value="1"/>
</dbReference>
<dbReference type="RefSeq" id="WP_199382494.1">
    <property type="nucleotide sequence ID" value="NZ_JAEMHM010000002.1"/>
</dbReference>
<evidence type="ECO:0000313" key="1">
    <source>
        <dbReference type="EMBL" id="MBJ6723655.1"/>
    </source>
</evidence>
<comment type="caution">
    <text evidence="1">The sequence shown here is derived from an EMBL/GenBank/DDBJ whole genome shotgun (WGS) entry which is preliminary data.</text>
</comment>
<dbReference type="EMBL" id="JAEMHM010000002">
    <property type="protein sequence ID" value="MBJ6723655.1"/>
    <property type="molecule type" value="Genomic_DNA"/>
</dbReference>
<dbReference type="AlphaFoldDB" id="A0A8J7LUE6"/>
<dbReference type="GO" id="GO:0016746">
    <property type="term" value="F:acyltransferase activity"/>
    <property type="evidence" value="ECO:0007669"/>
    <property type="project" value="UniProtKB-KW"/>
</dbReference>
<proteinExistence type="predicted"/>
<dbReference type="Proteomes" id="UP000636888">
    <property type="component" value="Unassembled WGS sequence"/>
</dbReference>
<dbReference type="Pfam" id="PF13444">
    <property type="entry name" value="Acetyltransf_5"/>
    <property type="match status" value="1"/>
</dbReference>
<evidence type="ECO:0000313" key="2">
    <source>
        <dbReference type="Proteomes" id="UP000636888"/>
    </source>
</evidence>
<keyword evidence="2" id="KW-1185">Reference proteome</keyword>
<name>A0A8J7LUE6_9BACT</name>
<sequence length="300" mass="33890">MQANPGNTAVRNQLQTADNFDHWFDLVPANTPTLREHAYRLRFQVYCKERNYEDPRNHPNQCESDEYDVRSSHSLLIERATGLVAGTVRLILPHPDGPGASFPFQRLCTVPLFSDARRFANCAEISRFSISKEFRQRTLQQSAMHSAHQCLAASPVPESLMPCLTLGLIKGVIHMSAMQGVTDLLAVMEPALLRLLSRLGVHFHKIGPLVEFHGLRQPCHIDLETLLTRVAKERHDVWRIITNEGQLIDLLNHRHPQTRRPRGVVPGVSAQAPCRAIPLPEHEGSFHLRINPLPQPPSRL</sequence>
<organism evidence="1 2">
    <name type="scientific">Geomesophilobacter sediminis</name>
    <dbReference type="NCBI Taxonomy" id="2798584"/>
    <lineage>
        <taxon>Bacteria</taxon>
        <taxon>Pseudomonadati</taxon>
        <taxon>Thermodesulfobacteriota</taxon>
        <taxon>Desulfuromonadia</taxon>
        <taxon>Geobacterales</taxon>
        <taxon>Geobacteraceae</taxon>
        <taxon>Geomesophilobacter</taxon>
    </lineage>
</organism>
<accession>A0A8J7LUE6</accession>
<reference evidence="1" key="1">
    <citation type="submission" date="2020-12" db="EMBL/GenBank/DDBJ databases">
        <title>Geomonas sp. Red875, isolated from river sediment.</title>
        <authorList>
            <person name="Xu Z."/>
            <person name="Zhang Z."/>
            <person name="Masuda Y."/>
            <person name="Itoh H."/>
            <person name="Senoo K."/>
        </authorList>
    </citation>
    <scope>NUCLEOTIDE SEQUENCE</scope>
    <source>
        <strain evidence="1">Red875</strain>
    </source>
</reference>
<dbReference type="InterPro" id="IPR022484">
    <property type="entry name" value="PEP-CTERM/exosrtase_acylTfrase"/>
</dbReference>
<dbReference type="SUPFAM" id="SSF55729">
    <property type="entry name" value="Acyl-CoA N-acyltransferases (Nat)"/>
    <property type="match status" value="1"/>
</dbReference>
<keyword evidence="1" id="KW-0012">Acyltransferase</keyword>
<keyword evidence="1" id="KW-0808">Transferase</keyword>
<gene>
    <name evidence="1" type="ORF">JFN93_02930</name>
</gene>